<dbReference type="InterPro" id="IPR006311">
    <property type="entry name" value="TAT_signal"/>
</dbReference>
<dbReference type="PANTHER" id="PTHR11895">
    <property type="entry name" value="TRANSAMIDASE"/>
    <property type="match status" value="1"/>
</dbReference>
<evidence type="ECO:0000256" key="2">
    <source>
        <dbReference type="SAM" id="SignalP"/>
    </source>
</evidence>
<gene>
    <name evidence="4" type="ORF">SAMN05660350_00233</name>
</gene>
<accession>A0A1M7RXI7</accession>
<dbReference type="NCBIfam" id="NF005687">
    <property type="entry name" value="PRK07487.1"/>
    <property type="match status" value="1"/>
</dbReference>
<evidence type="ECO:0000313" key="5">
    <source>
        <dbReference type="Proteomes" id="UP000184428"/>
    </source>
</evidence>
<dbReference type="InterPro" id="IPR023631">
    <property type="entry name" value="Amidase_dom"/>
</dbReference>
<dbReference type="InterPro" id="IPR000120">
    <property type="entry name" value="Amidase"/>
</dbReference>
<comment type="similarity">
    <text evidence="1">Belongs to the amidase family.</text>
</comment>
<dbReference type="PROSITE" id="PS00571">
    <property type="entry name" value="AMIDASES"/>
    <property type="match status" value="1"/>
</dbReference>
<organism evidence="4 5">
    <name type="scientific">Geodermatophilus obscurus</name>
    <dbReference type="NCBI Taxonomy" id="1861"/>
    <lineage>
        <taxon>Bacteria</taxon>
        <taxon>Bacillati</taxon>
        <taxon>Actinomycetota</taxon>
        <taxon>Actinomycetes</taxon>
        <taxon>Geodermatophilales</taxon>
        <taxon>Geodermatophilaceae</taxon>
        <taxon>Geodermatophilus</taxon>
    </lineage>
</organism>
<feature type="signal peptide" evidence="2">
    <location>
        <begin position="1"/>
        <end position="30"/>
    </location>
</feature>
<protein>
    <submittedName>
        <fullName evidence="4">Amidase</fullName>
    </submittedName>
</protein>
<dbReference type="PANTHER" id="PTHR11895:SF7">
    <property type="entry name" value="GLUTAMYL-TRNA(GLN) AMIDOTRANSFERASE SUBUNIT A, MITOCHONDRIAL"/>
    <property type="match status" value="1"/>
</dbReference>
<dbReference type="AlphaFoldDB" id="A0A1M7RXI7"/>
<dbReference type="PROSITE" id="PS51318">
    <property type="entry name" value="TAT"/>
    <property type="match status" value="1"/>
</dbReference>
<dbReference type="Pfam" id="PF01425">
    <property type="entry name" value="Amidase"/>
    <property type="match status" value="1"/>
</dbReference>
<dbReference type="GO" id="GO:0003824">
    <property type="term" value="F:catalytic activity"/>
    <property type="evidence" value="ECO:0007669"/>
    <property type="project" value="InterPro"/>
</dbReference>
<feature type="domain" description="Amidase" evidence="3">
    <location>
        <begin position="68"/>
        <end position="491"/>
    </location>
</feature>
<dbReference type="SUPFAM" id="SSF75304">
    <property type="entry name" value="Amidase signature (AS) enzymes"/>
    <property type="match status" value="1"/>
</dbReference>
<dbReference type="InterPro" id="IPR020556">
    <property type="entry name" value="Amidase_CS"/>
</dbReference>
<dbReference type="PIRSF" id="PIRSF001221">
    <property type="entry name" value="Amidase_fungi"/>
    <property type="match status" value="1"/>
</dbReference>
<proteinExistence type="inferred from homology"/>
<dbReference type="EMBL" id="FRDM01000001">
    <property type="protein sequence ID" value="SHN50910.1"/>
    <property type="molecule type" value="Genomic_DNA"/>
</dbReference>
<dbReference type="Gene3D" id="3.90.1300.10">
    <property type="entry name" value="Amidase signature (AS) domain"/>
    <property type="match status" value="1"/>
</dbReference>
<dbReference type="Proteomes" id="UP000184428">
    <property type="component" value="Unassembled WGS sequence"/>
</dbReference>
<evidence type="ECO:0000313" key="4">
    <source>
        <dbReference type="EMBL" id="SHN50910.1"/>
    </source>
</evidence>
<name>A0A1M7RXI7_9ACTN</name>
<keyword evidence="2" id="KW-0732">Signal</keyword>
<dbReference type="InterPro" id="IPR036928">
    <property type="entry name" value="AS_sf"/>
</dbReference>
<evidence type="ECO:0000256" key="1">
    <source>
        <dbReference type="ARBA" id="ARBA00009199"/>
    </source>
</evidence>
<feature type="chain" id="PRO_5038512111" evidence="2">
    <location>
        <begin position="31"/>
        <end position="512"/>
    </location>
</feature>
<sequence length="512" mass="54053">MDPELSRRQFTAMLAATGALPFLATSPAAAHGPGVPGQHRGVPEDELWRWGAADLAAAIAARRVSAREATESVLARLHAVDPTVNAVAEVLEAEALAAADAADRAVAAGEVLGPLHGVPITTKINVDLEGHPTTNGVVAFRDRIAEEDSAAVATLRSGGAIVVGRSNVPAFSFRWFSDNDLHGRTLNPWDPALTPGGSSGGAAAATAVGIGPIAHGTDIAGSVRYPAYCCGVAGIRPSLGVVPNYNPSGAGTPRTITNQLMSTGGLLARQVGDLRLGLPVLARPDVRDSWWQPAPPPPQGRHRGLKVAVVRDLEGFTPDPAVAIGLDNAAGALGAAGYQVEHIAPPHFRELAELWSPLVITEARFGFAQAIEQYGDEKVRTAMATWLAVTPELDLRAFSAAFGRRDQILREWRLFLQEHPILITPVSWQRPFPVDYDQLGPDAFREILHAQSPVLAIALLGLPGLTVPTGVVDGVPTGVQVVAERFREDLCFDAGEVIEEAHPMGTPIDPRL</sequence>
<evidence type="ECO:0000259" key="3">
    <source>
        <dbReference type="Pfam" id="PF01425"/>
    </source>
</evidence>
<reference evidence="4 5" key="1">
    <citation type="submission" date="2016-12" db="EMBL/GenBank/DDBJ databases">
        <authorList>
            <person name="Song W.-J."/>
            <person name="Kurnit D.M."/>
        </authorList>
    </citation>
    <scope>NUCLEOTIDE SEQUENCE [LARGE SCALE GENOMIC DNA]</scope>
    <source>
        <strain evidence="4 5">DSM 43162</strain>
    </source>
</reference>